<dbReference type="OrthoDB" id="1489171at2"/>
<gene>
    <name evidence="2" type="ORF">AB870_02560</name>
</gene>
<proteinExistence type="predicted"/>
<organism evidence="2 3">
    <name type="scientific">Pandoraea faecigallinarum</name>
    <dbReference type="NCBI Taxonomy" id="656179"/>
    <lineage>
        <taxon>Bacteria</taxon>
        <taxon>Pseudomonadati</taxon>
        <taxon>Pseudomonadota</taxon>
        <taxon>Betaproteobacteria</taxon>
        <taxon>Burkholderiales</taxon>
        <taxon>Burkholderiaceae</taxon>
        <taxon>Pandoraea</taxon>
    </lineage>
</organism>
<dbReference type="Gene3D" id="3.40.50.300">
    <property type="entry name" value="P-loop containing nucleotide triphosphate hydrolases"/>
    <property type="match status" value="1"/>
</dbReference>
<evidence type="ECO:0000259" key="1">
    <source>
        <dbReference type="SMART" id="SM00382"/>
    </source>
</evidence>
<dbReference type="PANTHER" id="PTHR34301">
    <property type="entry name" value="DNA-BINDING PROTEIN-RELATED"/>
    <property type="match status" value="1"/>
</dbReference>
<dbReference type="InterPro" id="IPR003593">
    <property type="entry name" value="AAA+_ATPase"/>
</dbReference>
<evidence type="ECO:0000313" key="3">
    <source>
        <dbReference type="Proteomes" id="UP000035651"/>
    </source>
</evidence>
<dbReference type="PATRIC" id="fig|656179.3.peg.565"/>
<reference evidence="2" key="1">
    <citation type="submission" date="2016-06" db="EMBL/GenBank/DDBJ databases">
        <title>Complete Genome Sequence of Pandoraea faecigallinarum DSM-23572.</title>
        <authorList>
            <person name="Yong D."/>
            <person name="Ee R."/>
            <person name="Lim Y.-L."/>
            <person name="Yin W.-F."/>
            <person name="Chan K.-G."/>
        </authorList>
    </citation>
    <scope>NUCLEOTIDE SEQUENCE</scope>
    <source>
        <strain evidence="2">DSM 23572</strain>
    </source>
</reference>
<keyword evidence="3" id="KW-1185">Reference proteome</keyword>
<dbReference type="InterPro" id="IPR027417">
    <property type="entry name" value="P-loop_NTPase"/>
</dbReference>
<protein>
    <recommendedName>
        <fullName evidence="1">AAA+ ATPase domain-containing protein</fullName>
    </recommendedName>
</protein>
<evidence type="ECO:0000313" key="2">
    <source>
        <dbReference type="EMBL" id="AKM29246.1"/>
    </source>
</evidence>
<name>A0A0H3WRS9_9BURK</name>
<accession>A0A0H3WRS9</accession>
<dbReference type="Pfam" id="PF20703">
    <property type="entry name" value="nSTAND1"/>
    <property type="match status" value="1"/>
</dbReference>
<dbReference type="SUPFAM" id="SSF52540">
    <property type="entry name" value="P-loop containing nucleoside triphosphate hydrolases"/>
    <property type="match status" value="1"/>
</dbReference>
<dbReference type="PANTHER" id="PTHR34301:SF8">
    <property type="entry name" value="ATPASE DOMAIN-CONTAINING PROTEIN"/>
    <property type="match status" value="1"/>
</dbReference>
<feature type="domain" description="AAA+ ATPase" evidence="1">
    <location>
        <begin position="45"/>
        <end position="214"/>
    </location>
</feature>
<sequence>MSFDVPKQLGLIAESFSPSAPIDQTTLFAGRVSQIADVANAVSQRGQHVVMFGERGVGKTSLATVISQMYRGQANQITSGSINCDETTTFSSLWQKIFREIPIRTGVSQGIGFGAEAAPTHGNLAQFLQENVTPDDVRHLLQQIGKTIIVIDELDRVEDRKTTKLLADTIKTLSDHSTDCTIILVGVADSVDALIEQHGSVERALVQIRMPRMHVDELLEIVTRGAARCGMTVDDLAKGQIAKLSQGLPHYTHLLSLHAFQAAAMAHRMNVTSADVKTAVQKALDKAQQSVISAHHKATSSARDNLYPQVLLACAMAKSDGLGQFAASDVRDPMSKIMGRHYDIPAFSQHLNAFCETSRGPVLQKFGVSRRYRFRFVNPLMQPYVLMDGVRRGLITEADIGL</sequence>
<dbReference type="EMBL" id="CP011807">
    <property type="protein sequence ID" value="AKM29246.1"/>
    <property type="molecule type" value="Genomic_DNA"/>
</dbReference>
<dbReference type="AlphaFoldDB" id="A0A0H3WRS9"/>
<dbReference type="Proteomes" id="UP000035651">
    <property type="component" value="Chromosome"/>
</dbReference>
<dbReference type="RefSeq" id="WP_047905192.1">
    <property type="nucleotide sequence ID" value="NZ_CP011807.3"/>
</dbReference>
<dbReference type="KEGG" id="pfg:AB870_02560"/>
<dbReference type="InterPro" id="IPR049052">
    <property type="entry name" value="nSTAND1"/>
</dbReference>
<dbReference type="SMART" id="SM00382">
    <property type="entry name" value="AAA"/>
    <property type="match status" value="1"/>
</dbReference>